<evidence type="ECO:0000313" key="1">
    <source>
        <dbReference type="EMBL" id="SNS38092.1"/>
    </source>
</evidence>
<sequence length="98" mass="11409">MEILEWIQNWFIQNCDGEWEHSDGIQITTIDTPGWDVEIDISNTSIANIHVPWILNETNTQDWYGVKIENQKFNASGDPGKLIYLLGLFKEMIQKIEN</sequence>
<gene>
    <name evidence="1" type="ORF">SAMN06265376_11334</name>
</gene>
<dbReference type="Pfam" id="PF15580">
    <property type="entry name" value="Imm53"/>
    <property type="match status" value="1"/>
</dbReference>
<dbReference type="RefSeq" id="WP_089373993.1">
    <property type="nucleotide sequence ID" value="NZ_BMEP01000004.1"/>
</dbReference>
<dbReference type="Proteomes" id="UP000198379">
    <property type="component" value="Unassembled WGS sequence"/>
</dbReference>
<dbReference type="EMBL" id="FZNY01000013">
    <property type="protein sequence ID" value="SNS38092.1"/>
    <property type="molecule type" value="Genomic_DNA"/>
</dbReference>
<dbReference type="OrthoDB" id="3533713at2"/>
<dbReference type="InterPro" id="IPR028228">
    <property type="entry name" value="Imm53"/>
</dbReference>
<dbReference type="AlphaFoldDB" id="A0A239E291"/>
<evidence type="ECO:0000313" key="2">
    <source>
        <dbReference type="Proteomes" id="UP000198379"/>
    </source>
</evidence>
<accession>A0A239E291</accession>
<reference evidence="1 2" key="1">
    <citation type="submission" date="2017-06" db="EMBL/GenBank/DDBJ databases">
        <authorList>
            <person name="Kim H.J."/>
            <person name="Triplett B.A."/>
        </authorList>
    </citation>
    <scope>NUCLEOTIDE SEQUENCE [LARGE SCALE GENOMIC DNA]</scope>
    <source>
        <strain evidence="1 2">DSM 25597</strain>
    </source>
</reference>
<name>A0A239E291_9FLAO</name>
<proteinExistence type="predicted"/>
<protein>
    <submittedName>
        <fullName evidence="1">Immunity protein 53</fullName>
    </submittedName>
</protein>
<keyword evidence="2" id="KW-1185">Reference proteome</keyword>
<organism evidence="1 2">
    <name type="scientific">Dokdonia pacifica</name>
    <dbReference type="NCBI Taxonomy" id="1627892"/>
    <lineage>
        <taxon>Bacteria</taxon>
        <taxon>Pseudomonadati</taxon>
        <taxon>Bacteroidota</taxon>
        <taxon>Flavobacteriia</taxon>
        <taxon>Flavobacteriales</taxon>
        <taxon>Flavobacteriaceae</taxon>
        <taxon>Dokdonia</taxon>
    </lineage>
</organism>